<feature type="signal peptide" evidence="1">
    <location>
        <begin position="1"/>
        <end position="25"/>
    </location>
</feature>
<organism evidence="3 4">
    <name type="scientific">Pseudocitrobacter corydidari</name>
    <dbReference type="NCBI Taxonomy" id="2891570"/>
    <lineage>
        <taxon>Bacteria</taxon>
        <taxon>Pseudomonadati</taxon>
        <taxon>Pseudomonadota</taxon>
        <taxon>Gammaproteobacteria</taxon>
        <taxon>Enterobacterales</taxon>
        <taxon>Enterobacteriaceae</taxon>
        <taxon>Pseudocitrobacter</taxon>
    </lineage>
</organism>
<accession>A0ABY3SC18</accession>
<gene>
    <name evidence="3" type="primary">yfcV_2</name>
    <name evidence="3" type="ORF">G163CM_42440</name>
</gene>
<keyword evidence="4" id="KW-1185">Reference proteome</keyword>
<dbReference type="PANTHER" id="PTHR33420:SF26">
    <property type="entry name" value="FIMBRIAL SUBUNIT"/>
    <property type="match status" value="1"/>
</dbReference>
<evidence type="ECO:0000313" key="3">
    <source>
        <dbReference type="EMBL" id="UGS43469.1"/>
    </source>
</evidence>
<reference evidence="3 4" key="1">
    <citation type="journal article" date="2022" name="Int. J. Syst. Evol. Microbiol.">
        <title>Pseudocitrobacter corydidari sp. nov., isolated from the Asian emerald cockroach Corydidarum magnifica.</title>
        <authorList>
            <person name="Guzman J."/>
            <person name="Poehlein A."/>
            <person name="Glaeser S.P."/>
            <person name="Schwengers O."/>
            <person name="Blom J."/>
            <person name="Hollensteiner J."/>
            <person name="Kampfer P."/>
            <person name="Vilcinskas A."/>
        </authorList>
    </citation>
    <scope>NUCLEOTIDE SEQUENCE [LARGE SCALE GENOMIC DNA]</scope>
    <source>
        <strain evidence="3">G163CM</strain>
    </source>
</reference>
<dbReference type="InterPro" id="IPR050263">
    <property type="entry name" value="Bact_Fimbrial_Adh_Pro"/>
</dbReference>
<evidence type="ECO:0000256" key="1">
    <source>
        <dbReference type="SAM" id="SignalP"/>
    </source>
</evidence>
<protein>
    <submittedName>
        <fullName evidence="3">Fimbrial-like protein YfcV</fullName>
    </submittedName>
</protein>
<feature type="domain" description="Fimbrial-type adhesion" evidence="2">
    <location>
        <begin position="34"/>
        <end position="189"/>
    </location>
</feature>
<sequence>MSKFVKTAIAAVMVMGAFASTSSIAAGNNGTARFYGTIEDSPCSIVPDDHKLEVDMGDIGSEKLKGGKSTTPKEFQIHLQDCVFDTQTKASTTFTGTIYTAVSNSNNYTIFSTETGMPFEHVSLAIGDEHGTAYKSGMPIEQLLTLDSSTTPAKGKANQTLNFKAWLVGEGEMPTLGTFEANTTFQITYL</sequence>
<name>A0ABY3SC18_9ENTR</name>
<dbReference type="PANTHER" id="PTHR33420">
    <property type="entry name" value="FIMBRIAL SUBUNIT ELFA-RELATED"/>
    <property type="match status" value="1"/>
</dbReference>
<dbReference type="EMBL" id="CP087880">
    <property type="protein sequence ID" value="UGS43469.1"/>
    <property type="molecule type" value="Genomic_DNA"/>
</dbReference>
<dbReference type="InterPro" id="IPR000259">
    <property type="entry name" value="Adhesion_dom_fimbrial"/>
</dbReference>
<evidence type="ECO:0000313" key="4">
    <source>
        <dbReference type="Proteomes" id="UP001199659"/>
    </source>
</evidence>
<dbReference type="InterPro" id="IPR036937">
    <property type="entry name" value="Adhesion_dom_fimbrial_sf"/>
</dbReference>
<dbReference type="Proteomes" id="UP001199659">
    <property type="component" value="Chromosome"/>
</dbReference>
<dbReference type="Pfam" id="PF00419">
    <property type="entry name" value="Fimbrial"/>
    <property type="match status" value="1"/>
</dbReference>
<dbReference type="SUPFAM" id="SSF49401">
    <property type="entry name" value="Bacterial adhesins"/>
    <property type="match status" value="1"/>
</dbReference>
<keyword evidence="1" id="KW-0732">Signal</keyword>
<proteinExistence type="predicted"/>
<dbReference type="RefSeq" id="WP_231826192.1">
    <property type="nucleotide sequence ID" value="NZ_CP087880.1"/>
</dbReference>
<dbReference type="InterPro" id="IPR008966">
    <property type="entry name" value="Adhesion_dom_sf"/>
</dbReference>
<feature type="chain" id="PRO_5047272170" evidence="1">
    <location>
        <begin position="26"/>
        <end position="190"/>
    </location>
</feature>
<evidence type="ECO:0000259" key="2">
    <source>
        <dbReference type="Pfam" id="PF00419"/>
    </source>
</evidence>
<dbReference type="Gene3D" id="2.60.40.1090">
    <property type="entry name" value="Fimbrial-type adhesion domain"/>
    <property type="match status" value="1"/>
</dbReference>